<name>A0A139XAJ8_9CYAN</name>
<evidence type="ECO:0000313" key="3">
    <source>
        <dbReference type="Proteomes" id="UP000076925"/>
    </source>
</evidence>
<dbReference type="PANTHER" id="PTHR30469">
    <property type="entry name" value="MULTIDRUG RESISTANCE PROTEIN MDTA"/>
    <property type="match status" value="1"/>
</dbReference>
<sequence length="470" mass="52006">MLEYLSKFEGSSPLKPFVYGPALLVLLATSIAAGLNFYKAQKVQSNATVSEQRSTIAPKIKTITALGRLEPKGEVVKLSAPASAKGSRVEQLLVREGTKVKQGQLIAILDSRDRLAAELSEAQEQVRVTQANLAKVKAGSKQDDIEAQKAIVARIQEERKTEIEAQKATIARIQAEKDRAIEAQKAIIARLEAKKVTETEAQTATIVQFQAQVDNAQVEYERYQKLYEEGAIAASLLDDRRLTLATAQQLAQVKAKLKRVEAIREQQLAEARANLKRVEASGEQQLAEARANLKRVETLRNQQIKKSTATLNRIAEVRSVDVVTAQAEVNRALASVKKAEANLRQAFVRSPQEGQVFKIHTRPGEVVSNEGIVEIGQTSQMYTVVEVYQSDINKVRMGQKVRLTSKSMPDELQGIVERIGWQVQRLNVVNSPPTSNKDARCVEVYVRLDETSSRKAAKFSNLQVTAMIDL</sequence>
<evidence type="ECO:0000256" key="1">
    <source>
        <dbReference type="SAM" id="Coils"/>
    </source>
</evidence>
<proteinExistence type="predicted"/>
<keyword evidence="1" id="KW-0175">Coiled coil</keyword>
<dbReference type="GO" id="GO:0015562">
    <property type="term" value="F:efflux transmembrane transporter activity"/>
    <property type="evidence" value="ECO:0007669"/>
    <property type="project" value="TreeGrafter"/>
</dbReference>
<dbReference type="PANTHER" id="PTHR30469:SF15">
    <property type="entry name" value="HLYD FAMILY OF SECRETION PROTEINS"/>
    <property type="match status" value="1"/>
</dbReference>
<feature type="coiled-coil region" evidence="1">
    <location>
        <begin position="250"/>
        <end position="342"/>
    </location>
</feature>
<dbReference type="RefSeq" id="WP_017746535.1">
    <property type="nucleotide sequence ID" value="NZ_KQ976354.1"/>
</dbReference>
<dbReference type="Proteomes" id="UP000076925">
    <property type="component" value="Unassembled WGS sequence"/>
</dbReference>
<feature type="coiled-coil region" evidence="1">
    <location>
        <begin position="105"/>
        <end position="132"/>
    </location>
</feature>
<dbReference type="PRINTS" id="PR01490">
    <property type="entry name" value="RTXTOXIND"/>
</dbReference>
<reference evidence="2 3" key="1">
    <citation type="journal article" date="2013" name="Genome Biol. Evol.">
        <title>Genomes of Stigonematalean cyanobacteria (subsection V) and the evolution of oxygenic photosynthesis from prokaryotes to plastids.</title>
        <authorList>
            <person name="Dagan T."/>
            <person name="Roettger M."/>
            <person name="Stucken K."/>
            <person name="Landan G."/>
            <person name="Koch R."/>
            <person name="Major P."/>
            <person name="Gould S.B."/>
            <person name="Goremykin V.V."/>
            <person name="Rippka R."/>
            <person name="Tandeau de Marsac N."/>
            <person name="Gugger M."/>
            <person name="Lockhart P.J."/>
            <person name="Allen J.F."/>
            <person name="Brune I."/>
            <person name="Maus I."/>
            <person name="Puhler A."/>
            <person name="Martin W.F."/>
        </authorList>
    </citation>
    <scope>NUCLEOTIDE SEQUENCE [LARGE SCALE GENOMIC DNA]</scope>
    <source>
        <strain evidence="2 3">PCC 7110</strain>
    </source>
</reference>
<comment type="caution">
    <text evidence="2">The sequence shown here is derived from an EMBL/GenBank/DDBJ whole genome shotgun (WGS) entry which is preliminary data.</text>
</comment>
<organism evidence="2 3">
    <name type="scientific">Scytonema hofmannii PCC 7110</name>
    <dbReference type="NCBI Taxonomy" id="128403"/>
    <lineage>
        <taxon>Bacteria</taxon>
        <taxon>Bacillati</taxon>
        <taxon>Cyanobacteriota</taxon>
        <taxon>Cyanophyceae</taxon>
        <taxon>Nostocales</taxon>
        <taxon>Scytonemataceae</taxon>
        <taxon>Scytonema</taxon>
    </lineage>
</organism>
<dbReference type="OrthoDB" id="556614at2"/>
<gene>
    <name evidence="2" type="ORF">WA1_16475</name>
</gene>
<dbReference type="Gene3D" id="1.10.287.470">
    <property type="entry name" value="Helix hairpin bin"/>
    <property type="match status" value="2"/>
</dbReference>
<dbReference type="Gene3D" id="2.40.50.100">
    <property type="match status" value="2"/>
</dbReference>
<dbReference type="InterPro" id="IPR014315">
    <property type="entry name" value="ABC_heterocyst_DevB"/>
</dbReference>
<protein>
    <submittedName>
        <fullName evidence="2">Hemolysin D</fullName>
    </submittedName>
</protein>
<dbReference type="STRING" id="128403.WA1_16475"/>
<dbReference type="NCBIfam" id="TIGR02971">
    <property type="entry name" value="heterocyst_DevB"/>
    <property type="match status" value="1"/>
</dbReference>
<keyword evidence="3" id="KW-1185">Reference proteome</keyword>
<feature type="coiled-coil region" evidence="1">
    <location>
        <begin position="163"/>
        <end position="226"/>
    </location>
</feature>
<dbReference type="Gene3D" id="2.40.30.170">
    <property type="match status" value="1"/>
</dbReference>
<evidence type="ECO:0000313" key="2">
    <source>
        <dbReference type="EMBL" id="KYC41642.1"/>
    </source>
</evidence>
<dbReference type="GO" id="GO:1990281">
    <property type="term" value="C:efflux pump complex"/>
    <property type="evidence" value="ECO:0007669"/>
    <property type="project" value="TreeGrafter"/>
</dbReference>
<dbReference type="EMBL" id="ANNX02000020">
    <property type="protein sequence ID" value="KYC41642.1"/>
    <property type="molecule type" value="Genomic_DNA"/>
</dbReference>
<dbReference type="SUPFAM" id="SSF111369">
    <property type="entry name" value="HlyD-like secretion proteins"/>
    <property type="match status" value="1"/>
</dbReference>
<dbReference type="AlphaFoldDB" id="A0A139XAJ8"/>
<accession>A0A139XAJ8</accession>